<reference evidence="2 3" key="1">
    <citation type="submission" date="2017-06" db="EMBL/GenBank/DDBJ databases">
        <title>Complete genome of Helicobacter apodemus.</title>
        <authorList>
            <person name="Cho S."/>
        </authorList>
    </citation>
    <scope>NUCLEOTIDE SEQUENCE [LARGE SCALE GENOMIC DNA]</scope>
    <source>
        <strain evidence="3">SNUVETPUB-15-01</strain>
    </source>
</reference>
<organism evidence="2 3">
    <name type="scientific">Helicobacter apodemus</name>
    <dbReference type="NCBI Taxonomy" id="135569"/>
    <lineage>
        <taxon>Bacteria</taxon>
        <taxon>Pseudomonadati</taxon>
        <taxon>Campylobacterota</taxon>
        <taxon>Epsilonproteobacteria</taxon>
        <taxon>Campylobacterales</taxon>
        <taxon>Helicobacteraceae</taxon>
        <taxon>Helicobacter</taxon>
    </lineage>
</organism>
<dbReference type="EMBL" id="CP021886">
    <property type="protein sequence ID" value="AWI34790.1"/>
    <property type="molecule type" value="Genomic_DNA"/>
</dbReference>
<accession>A0A2U8FET8</accession>
<dbReference type="Proteomes" id="UP000244890">
    <property type="component" value="Chromosome"/>
</dbReference>
<evidence type="ECO:0000313" key="2">
    <source>
        <dbReference type="EMBL" id="AWI34790.1"/>
    </source>
</evidence>
<sequence length="345" mass="39652">MTTNTINYKPLEMQSEYSVSNEYKKQNKHIVEPANFDVFLESNSHSYAFDYLGGGNVIGKGIRKSRLDSNPLSFKNTLKQEQLLTSKATSQMQDFLNTPNLANFEKNRISLNNNNFKNAFEGYSIDEYGFMGEEFLKAANLPSDYKIHKNVLQAFNDFYTISIHSNYKTIDLIAGISAANKEFNTLLKEDKEYYTKEEIIQSTKASKGAFNEEDFEALLMQDYKNEKGEFKKEGIMLMYAVNSGALEDTPLSLYDKKENKKSQNNFTMTNNSKEKTSQEKAKEMKDALNDYYLKALESSQEGIQYKDDNIAIPDRVIKESQEFKDKVTQLEFYQRSGKPKEVTGK</sequence>
<name>A0A2U8FET8_9HELI</name>
<dbReference type="AlphaFoldDB" id="A0A2U8FET8"/>
<protein>
    <submittedName>
        <fullName evidence="2">Uncharacterized protein</fullName>
    </submittedName>
</protein>
<proteinExistence type="predicted"/>
<dbReference type="KEGG" id="had:CDV25_08460"/>
<feature type="compositionally biased region" description="Basic and acidic residues" evidence="1">
    <location>
        <begin position="272"/>
        <end position="281"/>
    </location>
</feature>
<feature type="region of interest" description="Disordered" evidence="1">
    <location>
        <begin position="258"/>
        <end position="281"/>
    </location>
</feature>
<evidence type="ECO:0000256" key="1">
    <source>
        <dbReference type="SAM" id="MobiDB-lite"/>
    </source>
</evidence>
<evidence type="ECO:0000313" key="3">
    <source>
        <dbReference type="Proteomes" id="UP000244890"/>
    </source>
</evidence>
<dbReference type="RefSeq" id="WP_108911574.1">
    <property type="nucleotide sequence ID" value="NZ_CP021886.1"/>
</dbReference>
<feature type="compositionally biased region" description="Polar residues" evidence="1">
    <location>
        <begin position="262"/>
        <end position="271"/>
    </location>
</feature>
<gene>
    <name evidence="2" type="ORF">CDV25_08460</name>
</gene>
<dbReference type="OrthoDB" id="5314967at2"/>